<sequence>MTSPKFSSKSQNAPQNASGSSSPSGSNHTTAPGVATTGRTTTRHVPWTKHAVRQVKLVVPGAAVTYYLGTLDDFWKILHGSGGSWAWFTGWGASGLAFVTIALFLYVLLMPWMTGEEPNYQSWRESGILSSVIPVLTGSIVIGWLLAVSTLGQWSSLGYLKGTIGVSALYAMTFGLLGLIPVPRVTSSRKRI</sequence>
<keyword evidence="2" id="KW-0472">Membrane</keyword>
<evidence type="ECO:0000313" key="4">
    <source>
        <dbReference type="Proteomes" id="UP000027222"/>
    </source>
</evidence>
<feature type="transmembrane region" description="Helical" evidence="2">
    <location>
        <begin position="85"/>
        <end position="108"/>
    </location>
</feature>
<keyword evidence="2" id="KW-1133">Transmembrane helix</keyword>
<reference evidence="4" key="1">
    <citation type="journal article" date="2014" name="Proc. Natl. Acad. Sci. U.S.A.">
        <title>Extensive sampling of basidiomycete genomes demonstrates inadequacy of the white-rot/brown-rot paradigm for wood decay fungi.</title>
        <authorList>
            <person name="Riley R."/>
            <person name="Salamov A.A."/>
            <person name="Brown D.W."/>
            <person name="Nagy L.G."/>
            <person name="Floudas D."/>
            <person name="Held B.W."/>
            <person name="Levasseur A."/>
            <person name="Lombard V."/>
            <person name="Morin E."/>
            <person name="Otillar R."/>
            <person name="Lindquist E.A."/>
            <person name="Sun H."/>
            <person name="LaButti K.M."/>
            <person name="Schmutz J."/>
            <person name="Jabbour D."/>
            <person name="Luo H."/>
            <person name="Baker S.E."/>
            <person name="Pisabarro A.G."/>
            <person name="Walton J.D."/>
            <person name="Blanchette R.A."/>
            <person name="Henrissat B."/>
            <person name="Martin F."/>
            <person name="Cullen D."/>
            <person name="Hibbett D.S."/>
            <person name="Grigoriev I.V."/>
        </authorList>
    </citation>
    <scope>NUCLEOTIDE SEQUENCE [LARGE SCALE GENOMIC DNA]</scope>
    <source>
        <strain evidence="4">CBS 339.88</strain>
    </source>
</reference>
<feature type="transmembrane region" description="Helical" evidence="2">
    <location>
        <begin position="128"/>
        <end position="147"/>
    </location>
</feature>
<feature type="compositionally biased region" description="Low complexity" evidence="1">
    <location>
        <begin position="10"/>
        <end position="26"/>
    </location>
</feature>
<keyword evidence="4" id="KW-1185">Reference proteome</keyword>
<gene>
    <name evidence="3" type="ORF">GALMADRAFT_247417</name>
</gene>
<proteinExistence type="predicted"/>
<dbReference type="OrthoDB" id="3187264at2759"/>
<organism evidence="3 4">
    <name type="scientific">Galerina marginata (strain CBS 339.88)</name>
    <dbReference type="NCBI Taxonomy" id="685588"/>
    <lineage>
        <taxon>Eukaryota</taxon>
        <taxon>Fungi</taxon>
        <taxon>Dikarya</taxon>
        <taxon>Basidiomycota</taxon>
        <taxon>Agaricomycotina</taxon>
        <taxon>Agaricomycetes</taxon>
        <taxon>Agaricomycetidae</taxon>
        <taxon>Agaricales</taxon>
        <taxon>Agaricineae</taxon>
        <taxon>Strophariaceae</taxon>
        <taxon>Galerina</taxon>
    </lineage>
</organism>
<accession>A0A067TB10</accession>
<dbReference type="EMBL" id="KL142379">
    <property type="protein sequence ID" value="KDR76188.1"/>
    <property type="molecule type" value="Genomic_DNA"/>
</dbReference>
<feature type="region of interest" description="Disordered" evidence="1">
    <location>
        <begin position="1"/>
        <end position="43"/>
    </location>
</feature>
<evidence type="ECO:0000256" key="2">
    <source>
        <dbReference type="SAM" id="Phobius"/>
    </source>
</evidence>
<evidence type="ECO:0000313" key="3">
    <source>
        <dbReference type="EMBL" id="KDR76188.1"/>
    </source>
</evidence>
<protein>
    <submittedName>
        <fullName evidence="3">Uncharacterized protein</fullName>
    </submittedName>
</protein>
<feature type="transmembrane region" description="Helical" evidence="2">
    <location>
        <begin position="159"/>
        <end position="182"/>
    </location>
</feature>
<dbReference type="Proteomes" id="UP000027222">
    <property type="component" value="Unassembled WGS sequence"/>
</dbReference>
<evidence type="ECO:0000256" key="1">
    <source>
        <dbReference type="SAM" id="MobiDB-lite"/>
    </source>
</evidence>
<dbReference type="HOGENOM" id="CLU_122015_0_0_1"/>
<dbReference type="AlphaFoldDB" id="A0A067TB10"/>
<keyword evidence="2" id="KW-0812">Transmembrane</keyword>
<name>A0A067TB10_GALM3</name>